<organism evidence="2 3">
    <name type="scientific">Paenibacillus lignilyticus</name>
    <dbReference type="NCBI Taxonomy" id="1172615"/>
    <lineage>
        <taxon>Bacteria</taxon>
        <taxon>Bacillati</taxon>
        <taxon>Bacillota</taxon>
        <taxon>Bacilli</taxon>
        <taxon>Bacillales</taxon>
        <taxon>Paenibacillaceae</taxon>
        <taxon>Paenibacillus</taxon>
    </lineage>
</organism>
<keyword evidence="1" id="KW-0067">ATP-binding</keyword>
<dbReference type="NCBIfam" id="NF003814">
    <property type="entry name" value="PRK05406.1-3"/>
    <property type="match status" value="1"/>
</dbReference>
<dbReference type="CDD" id="cd10787">
    <property type="entry name" value="LamB_YcsF_like"/>
    <property type="match status" value="1"/>
</dbReference>
<gene>
    <name evidence="1" type="primary">pxpA</name>
    <name evidence="2" type="ORF">I8J30_05180</name>
</gene>
<dbReference type="NCBIfam" id="NF003816">
    <property type="entry name" value="PRK05406.1-5"/>
    <property type="match status" value="1"/>
</dbReference>
<evidence type="ECO:0000313" key="2">
    <source>
        <dbReference type="EMBL" id="MBP3962097.1"/>
    </source>
</evidence>
<sequence length="265" mass="28310">MTTIHDLSQSQRGIDLNCDFGESYGVYTFGQDTELLAHVTSVNIACGFHAGDPHAMREAVYRAAEAGAAIGAHPGLPDRLGFGRREMAVSAQEVFDMTLYQIGALDAFVRAAGVSLRHVKPHGALYHMAGRSEELADAFVRAVSVFDPSLIIYGQWGSELLTAANKHNMQSASEIFADRSYQADGTLTPRNRQGATLASAEEALLQTLSIITTGTARTIEGKEIVIQGDTVCLHGDGQRAGEFAAALRKGLEAAGIALQPPTPRR</sequence>
<dbReference type="InterPro" id="IPR005501">
    <property type="entry name" value="LamB/YcsF/PxpA-like"/>
</dbReference>
<dbReference type="PANTHER" id="PTHR30292:SF0">
    <property type="entry name" value="5-OXOPROLINASE SUBUNIT A"/>
    <property type="match status" value="1"/>
</dbReference>
<accession>A0ABS5C8Y8</accession>
<dbReference type="Pfam" id="PF03746">
    <property type="entry name" value="LamB_YcsF"/>
    <property type="match status" value="1"/>
</dbReference>
<evidence type="ECO:0000256" key="1">
    <source>
        <dbReference type="HAMAP-Rule" id="MF_00691"/>
    </source>
</evidence>
<dbReference type="EC" id="3.5.2.9" evidence="1"/>
<comment type="subunit">
    <text evidence="1">Forms a complex composed of PxpA, PxpB and PxpC.</text>
</comment>
<proteinExistence type="inferred from homology"/>
<dbReference type="SUPFAM" id="SSF88713">
    <property type="entry name" value="Glycoside hydrolase/deacetylase"/>
    <property type="match status" value="1"/>
</dbReference>
<keyword evidence="1" id="KW-0547">Nucleotide-binding</keyword>
<keyword evidence="3" id="KW-1185">Reference proteome</keyword>
<protein>
    <recommendedName>
        <fullName evidence="1">5-oxoprolinase subunit A</fullName>
        <shortName evidence="1">5-OPase subunit A</shortName>
        <ecNumber evidence="1">3.5.2.9</ecNumber>
    </recommendedName>
    <alternativeName>
        <fullName evidence="1">5-oxoprolinase (ATP-hydrolyzing) subunit A</fullName>
    </alternativeName>
</protein>
<reference evidence="2 3" key="1">
    <citation type="submission" date="2021-04" db="EMBL/GenBank/DDBJ databases">
        <title>Paenibacillus sp. DLE-14 whole genome sequence.</title>
        <authorList>
            <person name="Ham Y.J."/>
        </authorList>
    </citation>
    <scope>NUCLEOTIDE SEQUENCE [LARGE SCALE GENOMIC DNA]</scope>
    <source>
        <strain evidence="2 3">DLE-14</strain>
    </source>
</reference>
<keyword evidence="1" id="KW-0378">Hydrolase</keyword>
<evidence type="ECO:0000313" key="3">
    <source>
        <dbReference type="Proteomes" id="UP000673394"/>
    </source>
</evidence>
<dbReference type="Gene3D" id="3.20.20.370">
    <property type="entry name" value="Glycoside hydrolase/deacetylase"/>
    <property type="match status" value="1"/>
</dbReference>
<name>A0ABS5C8Y8_9BACL</name>
<dbReference type="HAMAP" id="MF_00691">
    <property type="entry name" value="PxpA"/>
    <property type="match status" value="1"/>
</dbReference>
<dbReference type="InterPro" id="IPR011330">
    <property type="entry name" value="Glyco_hydro/deAcase_b/a-brl"/>
</dbReference>
<dbReference type="PANTHER" id="PTHR30292">
    <property type="entry name" value="UNCHARACTERIZED PROTEIN YBGL-RELATED"/>
    <property type="match status" value="1"/>
</dbReference>
<dbReference type="EMBL" id="JAGKSP010000001">
    <property type="protein sequence ID" value="MBP3962097.1"/>
    <property type="molecule type" value="Genomic_DNA"/>
</dbReference>
<comment type="similarity">
    <text evidence="1">Belongs to the LamB/PxpA family.</text>
</comment>
<comment type="function">
    <text evidence="1">Catalyzes the cleavage of 5-oxoproline to form L-glutamate coupled to the hydrolysis of ATP to ADP and inorganic phosphate.</text>
</comment>
<dbReference type="Proteomes" id="UP000673394">
    <property type="component" value="Unassembled WGS sequence"/>
</dbReference>
<comment type="caution">
    <text evidence="2">The sequence shown here is derived from an EMBL/GenBank/DDBJ whole genome shotgun (WGS) entry which is preliminary data.</text>
</comment>
<comment type="catalytic activity">
    <reaction evidence="1">
        <text>5-oxo-L-proline + ATP + 2 H2O = L-glutamate + ADP + phosphate + H(+)</text>
        <dbReference type="Rhea" id="RHEA:10348"/>
        <dbReference type="ChEBI" id="CHEBI:15377"/>
        <dbReference type="ChEBI" id="CHEBI:15378"/>
        <dbReference type="ChEBI" id="CHEBI:29985"/>
        <dbReference type="ChEBI" id="CHEBI:30616"/>
        <dbReference type="ChEBI" id="CHEBI:43474"/>
        <dbReference type="ChEBI" id="CHEBI:58402"/>
        <dbReference type="ChEBI" id="CHEBI:456216"/>
        <dbReference type="EC" id="3.5.2.9"/>
    </reaction>
</comment>